<name>A0A0F9IL77_9ZZZZ</name>
<dbReference type="AlphaFoldDB" id="A0A0F9IL77"/>
<accession>A0A0F9IL77</accession>
<proteinExistence type="predicted"/>
<organism evidence="1">
    <name type="scientific">marine sediment metagenome</name>
    <dbReference type="NCBI Taxonomy" id="412755"/>
    <lineage>
        <taxon>unclassified sequences</taxon>
        <taxon>metagenomes</taxon>
        <taxon>ecological metagenomes</taxon>
    </lineage>
</organism>
<protein>
    <submittedName>
        <fullName evidence="1">Uncharacterized protein</fullName>
    </submittedName>
</protein>
<dbReference type="EMBL" id="LAZR01012138">
    <property type="protein sequence ID" value="KKM34277.1"/>
    <property type="molecule type" value="Genomic_DNA"/>
</dbReference>
<evidence type="ECO:0000313" key="1">
    <source>
        <dbReference type="EMBL" id="KKM34277.1"/>
    </source>
</evidence>
<comment type="caution">
    <text evidence="1">The sequence shown here is derived from an EMBL/GenBank/DDBJ whole genome shotgun (WGS) entry which is preliminary data.</text>
</comment>
<sequence length="267" mass="30758">MKKTRNYSFKTSKRLPEERMTQVNGIKIPSMPGSCYHAIICALAESKDQFVMWSRIIARTEKYMVMYGGYEVWENFKSKSKVKPYSQRIKDNAHTLTRRRKDCYGYRLHERGMGIYFFKDGAMLLVNGEFKKTKDSYNVKFPNGRKLQVRHRGTTMTSKEYRRFLDSGFITSSGEILNHQAIKDFRAKVSTAKEAPPVLTTPERVKITVTLDENYNQDTARRLEVIGLIVTDSRDNEIDGTLDANKVDEIMSDHDVLGIDILATLVS</sequence>
<gene>
    <name evidence="1" type="ORF">LCGC14_1565350</name>
</gene>
<reference evidence="1" key="1">
    <citation type="journal article" date="2015" name="Nature">
        <title>Complex archaea that bridge the gap between prokaryotes and eukaryotes.</title>
        <authorList>
            <person name="Spang A."/>
            <person name="Saw J.H."/>
            <person name="Jorgensen S.L."/>
            <person name="Zaremba-Niedzwiedzka K."/>
            <person name="Martijn J."/>
            <person name="Lind A.E."/>
            <person name="van Eijk R."/>
            <person name="Schleper C."/>
            <person name="Guy L."/>
            <person name="Ettema T.J."/>
        </authorList>
    </citation>
    <scope>NUCLEOTIDE SEQUENCE</scope>
</reference>